<organism evidence="3 4">
    <name type="scientific">Candidatus Enterovibrio escicola</name>
    <dbReference type="NCBI Taxonomy" id="1927127"/>
    <lineage>
        <taxon>Bacteria</taxon>
        <taxon>Pseudomonadati</taxon>
        <taxon>Pseudomonadota</taxon>
        <taxon>Gammaproteobacteria</taxon>
        <taxon>Vibrionales</taxon>
        <taxon>Vibrionaceae</taxon>
        <taxon>Enterovibrio</taxon>
    </lineage>
</organism>
<feature type="domain" description="Cas12f1-like TNB" evidence="2">
    <location>
        <begin position="37"/>
        <end position="74"/>
    </location>
</feature>
<keyword evidence="4" id="KW-1185">Reference proteome</keyword>
<gene>
    <name evidence="3" type="ORF">BTN49_1670</name>
</gene>
<evidence type="ECO:0000313" key="3">
    <source>
        <dbReference type="EMBL" id="PCS22712.1"/>
    </source>
</evidence>
<dbReference type="GO" id="GO:0003677">
    <property type="term" value="F:DNA binding"/>
    <property type="evidence" value="ECO:0007669"/>
    <property type="project" value="UniProtKB-KW"/>
</dbReference>
<reference evidence="4" key="1">
    <citation type="submission" date="2017-04" db="EMBL/GenBank/DDBJ databases">
        <title>Genome evolution of the luminous symbionts of deep sea anglerfish.</title>
        <authorList>
            <person name="Hendry T.A."/>
        </authorList>
    </citation>
    <scope>NUCLEOTIDE SEQUENCE [LARGE SCALE GENOMIC DNA]</scope>
</reference>
<dbReference type="Pfam" id="PF07282">
    <property type="entry name" value="Cas12f1-like_TNB"/>
    <property type="match status" value="1"/>
</dbReference>
<dbReference type="AlphaFoldDB" id="A0A2A5T3I3"/>
<dbReference type="Proteomes" id="UP000219020">
    <property type="component" value="Unassembled WGS sequence"/>
</dbReference>
<proteinExistence type="predicted"/>
<evidence type="ECO:0000259" key="2">
    <source>
        <dbReference type="Pfam" id="PF07282"/>
    </source>
</evidence>
<comment type="caution">
    <text evidence="3">The sequence shown here is derived from an EMBL/GenBank/DDBJ whole genome shotgun (WGS) entry which is preliminary data.</text>
</comment>
<dbReference type="InterPro" id="IPR010095">
    <property type="entry name" value="Cas12f1-like_TNB"/>
</dbReference>
<evidence type="ECO:0000256" key="1">
    <source>
        <dbReference type="ARBA" id="ARBA00023125"/>
    </source>
</evidence>
<name>A0A2A5T3I3_9GAMM</name>
<protein>
    <submittedName>
        <fullName evidence="3">Mobile element protein</fullName>
    </submittedName>
</protein>
<evidence type="ECO:0000313" key="4">
    <source>
        <dbReference type="Proteomes" id="UP000219020"/>
    </source>
</evidence>
<dbReference type="EMBL" id="NBYY01000015">
    <property type="protein sequence ID" value="PCS22712.1"/>
    <property type="molecule type" value="Genomic_DNA"/>
</dbReference>
<accession>A0A2A5T3I3</accession>
<keyword evidence="1" id="KW-0238">DNA-binding</keyword>
<sequence>MSHKLINENKIIFVEELQAKNMICNVKLAKHIADESWSEFLRQLKYKAEWARRTIAEVDRFFPRSKRCSCCGFVHEAMTLNIRD</sequence>